<comment type="caution">
    <text evidence="1">The sequence shown here is derived from an EMBL/GenBank/DDBJ whole genome shotgun (WGS) entry which is preliminary data.</text>
</comment>
<protein>
    <submittedName>
        <fullName evidence="1">Uncharacterized protein</fullName>
    </submittedName>
</protein>
<proteinExistence type="predicted"/>
<dbReference type="EMBL" id="AEAH01003856">
    <property type="protein sequence ID" value="EGH35637.1"/>
    <property type="molecule type" value="Genomic_DNA"/>
</dbReference>
<dbReference type="Proteomes" id="UP000004471">
    <property type="component" value="Unassembled WGS sequence"/>
</dbReference>
<feature type="non-terminal residue" evidence="1">
    <location>
        <position position="1"/>
    </location>
</feature>
<name>F3FZJ5_PSESX</name>
<sequence length="42" mass="4856">DQTQRADYAAHSRAEEKIKKADTPYFQELQSMSIRRFALAAL</sequence>
<evidence type="ECO:0000313" key="2">
    <source>
        <dbReference type="Proteomes" id="UP000004471"/>
    </source>
</evidence>
<accession>F3FZJ5</accession>
<gene>
    <name evidence="1" type="ORF">PSYJA_44071</name>
</gene>
<dbReference type="AlphaFoldDB" id="F3FZJ5"/>
<reference evidence="1 2" key="1">
    <citation type="journal article" date="2011" name="PLoS Pathog.">
        <title>Dynamic evolution of pathogenicity revealed by sequencing and comparative genomics of 19 Pseudomonas syringae isolates.</title>
        <authorList>
            <person name="Baltrus D.A."/>
            <person name="Nishimura M.T."/>
            <person name="Romanchuk A."/>
            <person name="Chang J.H."/>
            <person name="Mukhtar M.S."/>
            <person name="Cherkis K."/>
            <person name="Roach J."/>
            <person name="Grant S.R."/>
            <person name="Jones C.D."/>
            <person name="Dangl J.L."/>
        </authorList>
    </citation>
    <scope>NUCLEOTIDE SEQUENCE [LARGE SCALE GENOMIC DNA]</scope>
    <source>
        <strain evidence="2">M301072PT</strain>
    </source>
</reference>
<evidence type="ECO:0000313" key="1">
    <source>
        <dbReference type="EMBL" id="EGH35637.1"/>
    </source>
</evidence>
<feature type="non-terminal residue" evidence="1">
    <location>
        <position position="42"/>
    </location>
</feature>
<organism evidence="1 2">
    <name type="scientific">Pseudomonas syringae pv. japonica str. M301072</name>
    <dbReference type="NCBI Taxonomy" id="629262"/>
    <lineage>
        <taxon>Bacteria</taxon>
        <taxon>Pseudomonadati</taxon>
        <taxon>Pseudomonadota</taxon>
        <taxon>Gammaproteobacteria</taxon>
        <taxon>Pseudomonadales</taxon>
        <taxon>Pseudomonadaceae</taxon>
        <taxon>Pseudomonas</taxon>
        <taxon>Pseudomonas syringae</taxon>
    </lineage>
</organism>